<dbReference type="Proteomes" id="UP000001015">
    <property type="component" value="Chromosome"/>
</dbReference>
<sequence length="368" mass="42934">MSVIVYTTVIDGEINVKDQQKFFSNLATAVNIISQSFDLEPLKSLHEKYKDVTEGLDEVARKDSPFYASYLSHKVFDDYFNNGRLKALLEEVEKYDIEKKIKELIKKRGEEADKDEVNLPLVWSFKTPDILSVFKKLDSDKEFETEYLGIKVYLTIKPYSEELGYYAPFLFFTKNKPRLGVKFGDISVDPYEIRVLQLNEERENFVLTFLEKILGKLTLKSKTRLEIRNVSEFLNTEYLLIALRYAHWILRTSKLTLGEAVNCLPILLASVDKPTQFVKEIKDLYHRIENEGVDLESIRKEIENLGWYNITLPSRANIQSVREVNKINELFKIGMKLGNPITMIVYLCMSIIYVYKVNGYDFDKVFRV</sequence>
<dbReference type="STRING" id="273063.STK_00010"/>
<organism evidence="2 3">
    <name type="scientific">Sulfurisphaera tokodaii (strain DSM 16993 / JCM 10545 / NBRC 100140 / 7)</name>
    <name type="common">Sulfolobus tokodaii</name>
    <dbReference type="NCBI Taxonomy" id="273063"/>
    <lineage>
        <taxon>Archaea</taxon>
        <taxon>Thermoproteota</taxon>
        <taxon>Thermoprotei</taxon>
        <taxon>Sulfolobales</taxon>
        <taxon>Sulfolobaceae</taxon>
        <taxon>Sulfurisphaera</taxon>
    </lineage>
</organism>
<protein>
    <submittedName>
        <fullName evidence="2">Uncharacterized protein</fullName>
    </submittedName>
</protein>
<keyword evidence="3" id="KW-1185">Reference proteome</keyword>
<keyword evidence="1" id="KW-0812">Transmembrane</keyword>
<name>Q977F2_SULTO</name>
<dbReference type="GeneID" id="1457866"/>
<evidence type="ECO:0000256" key="1">
    <source>
        <dbReference type="SAM" id="Phobius"/>
    </source>
</evidence>
<proteinExistence type="predicted"/>
<gene>
    <name evidence="2" type="primary">ST0001</name>
    <name evidence="2" type="ordered locus">STK_00010</name>
</gene>
<dbReference type="eggNOG" id="arCOG07301">
    <property type="taxonomic scope" value="Archaea"/>
</dbReference>
<evidence type="ECO:0000313" key="3">
    <source>
        <dbReference type="Proteomes" id="UP000001015"/>
    </source>
</evidence>
<accession>Q977F2</accession>
<reference evidence="3" key="1">
    <citation type="journal article" date="2001" name="DNA Res.">
        <title>Complete genome sequence of an aerobic thermoacidophilic Crenarchaeon, Sulfolobus tokodaii strain7.</title>
        <authorList>
            <person name="Kawarabayasi Y."/>
            <person name="Hino Y."/>
            <person name="Horikawa H."/>
            <person name="Jin-no K."/>
            <person name="Takahashi M."/>
            <person name="Sekine M."/>
            <person name="Baba S."/>
            <person name="Ankai A."/>
            <person name="Kosugi H."/>
            <person name="Hosoyama A."/>
            <person name="Fukui S."/>
            <person name="Nagai Y."/>
            <person name="Nishijima K."/>
            <person name="Otsuka R."/>
            <person name="Nakazawa H."/>
            <person name="Takamiya M."/>
            <person name="Kato Y."/>
            <person name="Yoshizawa T."/>
            <person name="Tanaka T."/>
            <person name="Kudoh Y."/>
            <person name="Yamazaki J."/>
            <person name="Kushida N."/>
            <person name="Oguchi A."/>
            <person name="Aoki K."/>
            <person name="Masuda S."/>
            <person name="Yanagii M."/>
            <person name="Nishimura M."/>
            <person name="Yamagishi A."/>
            <person name="Oshima T."/>
            <person name="Kikuchi H."/>
        </authorList>
    </citation>
    <scope>NUCLEOTIDE SEQUENCE [LARGE SCALE GENOMIC DNA]</scope>
    <source>
        <strain evidence="3">DSM 16993 / JCM 10545 / NBRC 100140 / 7</strain>
    </source>
</reference>
<feature type="transmembrane region" description="Helical" evidence="1">
    <location>
        <begin position="337"/>
        <end position="355"/>
    </location>
</feature>
<dbReference type="RefSeq" id="WP_010977924.1">
    <property type="nucleotide sequence ID" value="NC_003106.2"/>
</dbReference>
<keyword evidence="1" id="KW-1133">Transmembrane helix</keyword>
<dbReference type="OrthoDB" id="42867at2157"/>
<evidence type="ECO:0000313" key="2">
    <source>
        <dbReference type="EMBL" id="BAB64942.1"/>
    </source>
</evidence>
<dbReference type="PATRIC" id="fig|273063.9.peg.2"/>
<dbReference type="AlphaFoldDB" id="Q977F2"/>
<keyword evidence="1" id="KW-0472">Membrane</keyword>
<dbReference type="KEGG" id="sto:STK_00010"/>
<dbReference type="EMBL" id="BA000023">
    <property type="protein sequence ID" value="BAB64942.1"/>
    <property type="molecule type" value="Genomic_DNA"/>
</dbReference>